<organism evidence="11 12">
    <name type="scientific">Paradevosia shaoguanensis</name>
    <dbReference type="NCBI Taxonomy" id="1335043"/>
    <lineage>
        <taxon>Bacteria</taxon>
        <taxon>Pseudomonadati</taxon>
        <taxon>Pseudomonadota</taxon>
        <taxon>Alphaproteobacteria</taxon>
        <taxon>Hyphomicrobiales</taxon>
        <taxon>Devosiaceae</taxon>
        <taxon>Paradevosia</taxon>
    </lineage>
</organism>
<dbReference type="GO" id="GO:0043138">
    <property type="term" value="F:3'-5' DNA helicase activity"/>
    <property type="evidence" value="ECO:0007669"/>
    <property type="project" value="UniProtKB-EC"/>
</dbReference>
<feature type="binding site" evidence="9">
    <location>
        <begin position="249"/>
        <end position="256"/>
    </location>
    <ligand>
        <name>ATP</name>
        <dbReference type="ChEBI" id="CHEBI:30616"/>
    </ligand>
</feature>
<dbReference type="InterPro" id="IPR014017">
    <property type="entry name" value="DNA_helicase_UvrD-like_C"/>
</dbReference>
<name>A0AA41UCQ6_9HYPH</name>
<keyword evidence="3 9" id="KW-0347">Helicase</keyword>
<dbReference type="EMBL" id="JALAZD010000001">
    <property type="protein sequence ID" value="MCI0126539.1"/>
    <property type="molecule type" value="Genomic_DNA"/>
</dbReference>
<keyword evidence="4 9" id="KW-0067">ATP-binding</keyword>
<dbReference type="InterPro" id="IPR035093">
    <property type="entry name" value="RelE/ParE_toxin_dom_sf"/>
</dbReference>
<evidence type="ECO:0000259" key="10">
    <source>
        <dbReference type="PROSITE" id="PS51198"/>
    </source>
</evidence>
<feature type="domain" description="UvrD-like helicase ATP-binding" evidence="10">
    <location>
        <begin position="228"/>
        <end position="501"/>
    </location>
</feature>
<comment type="catalytic activity">
    <reaction evidence="6">
        <text>Couples ATP hydrolysis with the unwinding of duplex DNA by translocating in the 3'-5' direction.</text>
        <dbReference type="EC" id="5.6.2.4"/>
    </reaction>
</comment>
<evidence type="ECO:0000256" key="5">
    <source>
        <dbReference type="ARBA" id="ARBA00023235"/>
    </source>
</evidence>
<dbReference type="InterPro" id="IPR014016">
    <property type="entry name" value="UvrD-like_ATP-bd"/>
</dbReference>
<dbReference type="EC" id="5.6.2.4" evidence="7"/>
<dbReference type="InterPro" id="IPR000212">
    <property type="entry name" value="DNA_helicase_UvrD/REP"/>
</dbReference>
<dbReference type="Gene3D" id="3.30.2310.20">
    <property type="entry name" value="RelE-like"/>
    <property type="match status" value="1"/>
</dbReference>
<evidence type="ECO:0000313" key="12">
    <source>
        <dbReference type="Proteomes" id="UP001156140"/>
    </source>
</evidence>
<dbReference type="GO" id="GO:0016787">
    <property type="term" value="F:hydrolase activity"/>
    <property type="evidence" value="ECO:0007669"/>
    <property type="project" value="UniProtKB-UniRule"/>
</dbReference>
<dbReference type="Proteomes" id="UP001156140">
    <property type="component" value="Unassembled WGS sequence"/>
</dbReference>
<dbReference type="GO" id="GO:0003677">
    <property type="term" value="F:DNA binding"/>
    <property type="evidence" value="ECO:0007669"/>
    <property type="project" value="InterPro"/>
</dbReference>
<evidence type="ECO:0000256" key="9">
    <source>
        <dbReference type="PROSITE-ProRule" id="PRU00560"/>
    </source>
</evidence>
<gene>
    <name evidence="11" type="ORF">ML536_06830</name>
</gene>
<evidence type="ECO:0000256" key="8">
    <source>
        <dbReference type="ARBA" id="ARBA00048988"/>
    </source>
</evidence>
<dbReference type="SUPFAM" id="SSF52540">
    <property type="entry name" value="P-loop containing nucleoside triphosphate hydrolases"/>
    <property type="match status" value="1"/>
</dbReference>
<dbReference type="SUPFAM" id="SSF143011">
    <property type="entry name" value="RelE-like"/>
    <property type="match status" value="1"/>
</dbReference>
<evidence type="ECO:0000256" key="4">
    <source>
        <dbReference type="ARBA" id="ARBA00022840"/>
    </source>
</evidence>
<dbReference type="GO" id="GO:0000725">
    <property type="term" value="P:recombinational repair"/>
    <property type="evidence" value="ECO:0007669"/>
    <property type="project" value="TreeGrafter"/>
</dbReference>
<accession>A0AA41UCQ6</accession>
<dbReference type="PANTHER" id="PTHR11070:SF45">
    <property type="entry name" value="DNA 3'-5' HELICASE"/>
    <property type="match status" value="1"/>
</dbReference>
<evidence type="ECO:0000256" key="3">
    <source>
        <dbReference type="ARBA" id="ARBA00022806"/>
    </source>
</evidence>
<evidence type="ECO:0000256" key="7">
    <source>
        <dbReference type="ARBA" id="ARBA00034808"/>
    </source>
</evidence>
<keyword evidence="1 9" id="KW-0547">Nucleotide-binding</keyword>
<sequence length="690" mass="76320">MTTILADTFRAALTRLTNEEQKQVKLTVYELQDNPDQPGLSMHRVDKTRSPDIWSVRVGRDVRIILQKSGGDLILAYVDHHDDAYRWAERRRIEAHPTTGALQIVEVRELVEEVVGPASEAEQAARPEPALFAALSADDLMSVGVPVDWVADVQAVTEDGFFDLADHLPEEAREALLEYAITGQLTRAAPPADDPLQHPDTQRRFRVMEGVEEMQAALDAPFEKWAVFLHPSQRATVERASSGPARVVGSAGTGKTVVALHRVWRILQAEPDARVLLTTFSDPLSRALAAKLRLLLGERSALLDRVTIAAFDRVAAQLYTLATGQKPNMAPAQAIRSQLRKAADEADVSEVSSQFLHSEWDNVIDPWQLDSLEAYAEVPRVGRKNRLGPKQRERLWQVFAAVRTHLATRRLFTDSSLFAETAALFRDREPKPFTHIVVDEAQDLGVAELRFLAAIAADRPDALFFAGDLGQRIFRQPFSWKGLGVDVRGRSVTLKVNYRTSHQIRRAADRLLPRTVRDLDGLADERAGTISVFEGPEPEVHVCASQQEERETAAAVLSEAISTGISPAEIGLFVRSEAQLGRARAAVRTAGLESRGLVDPARDEAETVLVGTMHLAKGLEFRMVLLMACDQNVLPLAERVEQVADEFELDEALTTERQLLYVAATRARDRLVITAAEPASEFIDDLLSAG</sequence>
<dbReference type="Pfam" id="PF13361">
    <property type="entry name" value="UvrD_C"/>
    <property type="match status" value="1"/>
</dbReference>
<dbReference type="Gene3D" id="3.40.50.300">
    <property type="entry name" value="P-loop containing nucleotide triphosphate hydrolases"/>
    <property type="match status" value="2"/>
</dbReference>
<evidence type="ECO:0000313" key="11">
    <source>
        <dbReference type="EMBL" id="MCI0126539.1"/>
    </source>
</evidence>
<dbReference type="PANTHER" id="PTHR11070">
    <property type="entry name" value="UVRD / RECB / PCRA DNA HELICASE FAMILY MEMBER"/>
    <property type="match status" value="1"/>
</dbReference>
<keyword evidence="2 9" id="KW-0378">Hydrolase</keyword>
<proteinExistence type="predicted"/>
<protein>
    <recommendedName>
        <fullName evidence="7">DNA 3'-5' helicase</fullName>
        <ecNumber evidence="7">5.6.2.4</ecNumber>
    </recommendedName>
</protein>
<evidence type="ECO:0000256" key="6">
    <source>
        <dbReference type="ARBA" id="ARBA00034617"/>
    </source>
</evidence>
<dbReference type="GO" id="GO:0005829">
    <property type="term" value="C:cytosol"/>
    <property type="evidence" value="ECO:0007669"/>
    <property type="project" value="TreeGrafter"/>
</dbReference>
<dbReference type="RefSeq" id="WP_281735379.1">
    <property type="nucleotide sequence ID" value="NZ_JAKETQ010000001.1"/>
</dbReference>
<evidence type="ECO:0000256" key="2">
    <source>
        <dbReference type="ARBA" id="ARBA00022801"/>
    </source>
</evidence>
<comment type="caution">
    <text evidence="11">The sequence shown here is derived from an EMBL/GenBank/DDBJ whole genome shotgun (WGS) entry which is preliminary data.</text>
</comment>
<comment type="catalytic activity">
    <reaction evidence="8">
        <text>ATP + H2O = ADP + phosphate + H(+)</text>
        <dbReference type="Rhea" id="RHEA:13065"/>
        <dbReference type="ChEBI" id="CHEBI:15377"/>
        <dbReference type="ChEBI" id="CHEBI:15378"/>
        <dbReference type="ChEBI" id="CHEBI:30616"/>
        <dbReference type="ChEBI" id="CHEBI:43474"/>
        <dbReference type="ChEBI" id="CHEBI:456216"/>
        <dbReference type="EC" id="5.6.2.4"/>
    </reaction>
</comment>
<dbReference type="AlphaFoldDB" id="A0AA41UCQ6"/>
<evidence type="ECO:0000256" key="1">
    <source>
        <dbReference type="ARBA" id="ARBA00022741"/>
    </source>
</evidence>
<reference evidence="11" key="1">
    <citation type="submission" date="2022-03" db="EMBL/GenBank/DDBJ databases">
        <title>The complete genome sequence of a Methyloterrigena soli.</title>
        <authorList>
            <person name="Zi Z."/>
        </authorList>
    </citation>
    <scope>NUCLEOTIDE SEQUENCE</scope>
    <source>
        <strain evidence="11">M48</strain>
    </source>
</reference>
<dbReference type="Pfam" id="PF00580">
    <property type="entry name" value="UvrD-helicase"/>
    <property type="match status" value="1"/>
</dbReference>
<dbReference type="GO" id="GO:0005524">
    <property type="term" value="F:ATP binding"/>
    <property type="evidence" value="ECO:0007669"/>
    <property type="project" value="UniProtKB-UniRule"/>
</dbReference>
<dbReference type="PROSITE" id="PS51198">
    <property type="entry name" value="UVRD_HELICASE_ATP_BIND"/>
    <property type="match status" value="1"/>
</dbReference>
<keyword evidence="12" id="KW-1185">Reference proteome</keyword>
<dbReference type="InterPro" id="IPR027417">
    <property type="entry name" value="P-loop_NTPase"/>
</dbReference>
<keyword evidence="5" id="KW-0413">Isomerase</keyword>